<evidence type="ECO:0000313" key="1">
    <source>
        <dbReference type="EMBL" id="KKU03358.1"/>
    </source>
</evidence>
<reference evidence="1 2" key="1">
    <citation type="journal article" date="2015" name="Nature">
        <title>rRNA introns, odd ribosomes, and small enigmatic genomes across a large radiation of phyla.</title>
        <authorList>
            <person name="Brown C.T."/>
            <person name="Hug L.A."/>
            <person name="Thomas B.C."/>
            <person name="Sharon I."/>
            <person name="Castelle C.J."/>
            <person name="Singh A."/>
            <person name="Wilkins M.J."/>
            <person name="Williams K.H."/>
            <person name="Banfield J.F."/>
        </authorList>
    </citation>
    <scope>NUCLEOTIDE SEQUENCE [LARGE SCALE GENOMIC DNA]</scope>
</reference>
<dbReference type="GO" id="GO:0003830">
    <property type="term" value="F:beta-1,4-mannosylglycoprotein 4-beta-N-acetylglucosaminyltransferase activity"/>
    <property type="evidence" value="ECO:0007669"/>
    <property type="project" value="InterPro"/>
</dbReference>
<dbReference type="InterPro" id="IPR006813">
    <property type="entry name" value="Glyco_trans_17"/>
</dbReference>
<accession>A0A0G1PD50</accession>
<name>A0A0G1PD50_9BACT</name>
<organism evidence="1 2">
    <name type="scientific">Candidatus Woesebacteria bacterium GW2011_GWE1_45_18</name>
    <dbReference type="NCBI Taxonomy" id="1618598"/>
    <lineage>
        <taxon>Bacteria</taxon>
        <taxon>Candidatus Woeseibacteriota</taxon>
    </lineage>
</organism>
<dbReference type="GO" id="GO:0016020">
    <property type="term" value="C:membrane"/>
    <property type="evidence" value="ECO:0007669"/>
    <property type="project" value="InterPro"/>
</dbReference>
<dbReference type="Pfam" id="PF04724">
    <property type="entry name" value="Glyco_transf_17"/>
    <property type="match status" value="1"/>
</dbReference>
<gene>
    <name evidence="1" type="ORF">UX03_C0019G0012</name>
</gene>
<proteinExistence type="predicted"/>
<evidence type="ECO:0008006" key="3">
    <source>
        <dbReference type="Google" id="ProtNLM"/>
    </source>
</evidence>
<dbReference type="EMBL" id="LCKQ01000019">
    <property type="protein sequence ID" value="KKU03358.1"/>
    <property type="molecule type" value="Genomic_DNA"/>
</dbReference>
<comment type="caution">
    <text evidence="1">The sequence shown here is derived from an EMBL/GenBank/DDBJ whole genome shotgun (WGS) entry which is preliminary data.</text>
</comment>
<evidence type="ECO:0000313" key="2">
    <source>
        <dbReference type="Proteomes" id="UP000034086"/>
    </source>
</evidence>
<dbReference type="PANTHER" id="PTHR12224:SF0">
    <property type="entry name" value="BETA-1,4-MANNOSYL-GLYCOPROTEIN 4-BETA-N-ACETYLGLUCOSAMINYLTRANSFERASE"/>
    <property type="match status" value="1"/>
</dbReference>
<protein>
    <recommendedName>
        <fullName evidence="3">Beta-1,4-mannosyl-glycoprotein beta-1,4-N-acetylglucosaminyltransferase</fullName>
    </recommendedName>
</protein>
<dbReference type="PANTHER" id="PTHR12224">
    <property type="entry name" value="BETA-1,4-MANNOSYL-GLYCOPROTEIN BETA-1,4-N-ACETYLGLUCOSAMINYL-TRANSFERASE"/>
    <property type="match status" value="1"/>
</dbReference>
<dbReference type="Proteomes" id="UP000034086">
    <property type="component" value="Unassembled WGS sequence"/>
</dbReference>
<dbReference type="GO" id="GO:0006044">
    <property type="term" value="P:N-acetylglucosamine metabolic process"/>
    <property type="evidence" value="ECO:0007669"/>
    <property type="project" value="TreeGrafter"/>
</dbReference>
<sequence length="267" mass="31185">MKLYDCILFNDEIELLELRLKETEDVVYKWVIVECDMNFQQKPKPLYFKENKSHFGPYLNRIHHVVIDKHPVGPHPVIEHYQRRCLQKAWLDAGAVVGDLIMISDADEIADSETLKKLLAAPPPTMVVLKQYLYYYTVDCLQNQTWNGPVVFQLGSGEYDAQQIRNRKNRLPVVKPGGWHFSWLGPVDRIQYKLRCLDVGRESRGDFHRPSADDVEFISECIRSGKDIFGRTDEYAKKRFVDIVPGSLHPKHIESWLQKYPQFAQRP</sequence>
<dbReference type="AlphaFoldDB" id="A0A0G1PD50"/>